<sequence length="182" mass="19937">MFTELALASGSTRVWQSAITASKGTASMLSAAWPDSIDARSRMSLTSSSRYQPPLRICARLLCWLGVGAGEPASMSWAKPRMAFKGERNSWLMLDKNSDLAWLAWSACKRAASRLRLVSCKTSSRRFLSEISLRTTRNTGASMSSPTALRCRLTHNSSAPLCSTLSSQACACPVSIICRRHW</sequence>
<gene>
    <name evidence="1" type="ORF">GALL_499340</name>
</gene>
<evidence type="ECO:0000313" key="1">
    <source>
        <dbReference type="EMBL" id="OIQ68472.1"/>
    </source>
</evidence>
<protein>
    <submittedName>
        <fullName evidence="1">Uncharacterized protein</fullName>
    </submittedName>
</protein>
<organism evidence="1">
    <name type="scientific">mine drainage metagenome</name>
    <dbReference type="NCBI Taxonomy" id="410659"/>
    <lineage>
        <taxon>unclassified sequences</taxon>
        <taxon>metagenomes</taxon>
        <taxon>ecological metagenomes</taxon>
    </lineage>
</organism>
<comment type="caution">
    <text evidence="1">The sequence shown here is derived from an EMBL/GenBank/DDBJ whole genome shotgun (WGS) entry which is preliminary data.</text>
</comment>
<reference evidence="1" key="1">
    <citation type="submission" date="2016-10" db="EMBL/GenBank/DDBJ databases">
        <title>Sequence of Gallionella enrichment culture.</title>
        <authorList>
            <person name="Poehlein A."/>
            <person name="Muehling M."/>
            <person name="Daniel R."/>
        </authorList>
    </citation>
    <scope>NUCLEOTIDE SEQUENCE</scope>
</reference>
<proteinExistence type="predicted"/>
<accession>A0A1J5PCI7</accession>
<name>A0A1J5PCI7_9ZZZZ</name>
<dbReference type="EMBL" id="MLJW01005288">
    <property type="protein sequence ID" value="OIQ68472.1"/>
    <property type="molecule type" value="Genomic_DNA"/>
</dbReference>
<dbReference type="AlphaFoldDB" id="A0A1J5PCI7"/>